<keyword evidence="6" id="KW-1133">Transmembrane helix</keyword>
<dbReference type="PANTHER" id="PTHR45618">
    <property type="entry name" value="MITOCHONDRIAL DICARBOXYLATE CARRIER-RELATED"/>
    <property type="match status" value="1"/>
</dbReference>
<dbReference type="AlphaFoldDB" id="A0AAD7U9U5"/>
<dbReference type="InterPro" id="IPR023395">
    <property type="entry name" value="MCP_dom_sf"/>
</dbReference>
<protein>
    <submittedName>
        <fullName evidence="10">Uncharacterized protein</fullName>
    </submittedName>
</protein>
<proteinExistence type="inferred from homology"/>
<dbReference type="Pfam" id="PF00153">
    <property type="entry name" value="Mito_carr"/>
    <property type="match status" value="1"/>
</dbReference>
<dbReference type="EMBL" id="JAQMWT010000508">
    <property type="protein sequence ID" value="KAJ8600504.1"/>
    <property type="molecule type" value="Genomic_DNA"/>
</dbReference>
<keyword evidence="7 8" id="KW-0472">Membrane</keyword>
<keyword evidence="11" id="KW-1185">Reference proteome</keyword>
<dbReference type="InterPro" id="IPR018108">
    <property type="entry name" value="MCP_transmembrane"/>
</dbReference>
<evidence type="ECO:0000313" key="11">
    <source>
        <dbReference type="Proteomes" id="UP001230188"/>
    </source>
</evidence>
<keyword evidence="3 9" id="KW-0813">Transport</keyword>
<feature type="repeat" description="Solcar" evidence="8">
    <location>
        <begin position="168"/>
        <end position="251"/>
    </location>
</feature>
<evidence type="ECO:0000256" key="2">
    <source>
        <dbReference type="ARBA" id="ARBA00006375"/>
    </source>
</evidence>
<comment type="subcellular location">
    <subcellularLocation>
        <location evidence="1">Membrane</location>
        <topology evidence="1">Multi-pass membrane protein</topology>
    </subcellularLocation>
</comment>
<accession>A0AAD7U9U5</accession>
<dbReference type="Gene3D" id="1.50.40.10">
    <property type="entry name" value="Mitochondrial carrier domain"/>
    <property type="match status" value="1"/>
</dbReference>
<sequence>MGRFAREIVAREGLIRGLWSPGVVANSLGIGISSMGRVGCYPYVRDAVVSAYGARDGTPPKAVMFLAGLLAGGVGYWVSSPVYQVKTLAQAEAGIVRGGLLETGNRAGHAPAHHTKPLSTSLATLARDKALFRGSGALVVRGALLSAGQQLGYDGLKTEARSRAIFPDGPLLHALASISGAFCAAIFSTPADVVMTRYQNSRGYKSVLDCAHHLFRTEGPLVFYRGFGPFFVRLGPVFIISLPLTEQLRRLCGLGYM</sequence>
<dbReference type="InterPro" id="IPR050391">
    <property type="entry name" value="Mito_Metabolite_Transporter"/>
</dbReference>
<evidence type="ECO:0000256" key="7">
    <source>
        <dbReference type="ARBA" id="ARBA00023136"/>
    </source>
</evidence>
<evidence type="ECO:0000256" key="4">
    <source>
        <dbReference type="ARBA" id="ARBA00022692"/>
    </source>
</evidence>
<evidence type="ECO:0000256" key="6">
    <source>
        <dbReference type="ARBA" id="ARBA00022989"/>
    </source>
</evidence>
<evidence type="ECO:0000256" key="5">
    <source>
        <dbReference type="ARBA" id="ARBA00022737"/>
    </source>
</evidence>
<dbReference type="GO" id="GO:0016020">
    <property type="term" value="C:membrane"/>
    <property type="evidence" value="ECO:0007669"/>
    <property type="project" value="UniProtKB-SubCell"/>
</dbReference>
<gene>
    <name evidence="10" type="ORF">CTAYLR_010061</name>
</gene>
<reference evidence="10" key="1">
    <citation type="submission" date="2023-01" db="EMBL/GenBank/DDBJ databases">
        <title>Metagenome sequencing of chrysophaentin producing Chrysophaeum taylorii.</title>
        <authorList>
            <person name="Davison J."/>
            <person name="Bewley C."/>
        </authorList>
    </citation>
    <scope>NUCLEOTIDE SEQUENCE</scope>
    <source>
        <strain evidence="10">NIES-1699</strain>
    </source>
</reference>
<dbReference type="SUPFAM" id="SSF103506">
    <property type="entry name" value="Mitochondrial carrier"/>
    <property type="match status" value="1"/>
</dbReference>
<name>A0AAD7U9U5_9STRA</name>
<comment type="caution">
    <text evidence="10">The sequence shown here is derived from an EMBL/GenBank/DDBJ whole genome shotgun (WGS) entry which is preliminary data.</text>
</comment>
<keyword evidence="4 8" id="KW-0812">Transmembrane</keyword>
<organism evidence="10 11">
    <name type="scientific">Chrysophaeum taylorii</name>
    <dbReference type="NCBI Taxonomy" id="2483200"/>
    <lineage>
        <taxon>Eukaryota</taxon>
        <taxon>Sar</taxon>
        <taxon>Stramenopiles</taxon>
        <taxon>Ochrophyta</taxon>
        <taxon>Pelagophyceae</taxon>
        <taxon>Pelagomonadales</taxon>
        <taxon>Pelagomonadaceae</taxon>
        <taxon>Chrysophaeum</taxon>
    </lineage>
</organism>
<evidence type="ECO:0000256" key="8">
    <source>
        <dbReference type="PROSITE-ProRule" id="PRU00282"/>
    </source>
</evidence>
<dbReference type="PROSITE" id="PS50920">
    <property type="entry name" value="SOLCAR"/>
    <property type="match status" value="1"/>
</dbReference>
<keyword evidence="5" id="KW-0677">Repeat</keyword>
<comment type="similarity">
    <text evidence="2 9">Belongs to the mitochondrial carrier (TC 2.A.29) family.</text>
</comment>
<dbReference type="Proteomes" id="UP001230188">
    <property type="component" value="Unassembled WGS sequence"/>
</dbReference>
<evidence type="ECO:0000313" key="10">
    <source>
        <dbReference type="EMBL" id="KAJ8600504.1"/>
    </source>
</evidence>
<evidence type="ECO:0000256" key="1">
    <source>
        <dbReference type="ARBA" id="ARBA00004141"/>
    </source>
</evidence>
<evidence type="ECO:0000256" key="3">
    <source>
        <dbReference type="ARBA" id="ARBA00022448"/>
    </source>
</evidence>
<evidence type="ECO:0000256" key="9">
    <source>
        <dbReference type="RuleBase" id="RU000488"/>
    </source>
</evidence>